<evidence type="ECO:0000313" key="3">
    <source>
        <dbReference type="Proteomes" id="UP000191680"/>
    </source>
</evidence>
<feature type="chain" id="PRO_5012799678" description="Type IX secretion system membrane protein PorP/SprF" evidence="1">
    <location>
        <begin position="23"/>
        <end position="307"/>
    </location>
</feature>
<evidence type="ECO:0008006" key="4">
    <source>
        <dbReference type="Google" id="ProtNLM"/>
    </source>
</evidence>
<reference evidence="2 3" key="1">
    <citation type="submission" date="2016-12" db="EMBL/GenBank/DDBJ databases">
        <authorList>
            <person name="Song W.-J."/>
            <person name="Kurnit D.M."/>
        </authorList>
    </citation>
    <scope>NUCLEOTIDE SEQUENCE [LARGE SCALE GENOMIC DNA]</scope>
    <source>
        <strain evidence="2 3">HSG9</strain>
    </source>
</reference>
<gene>
    <name evidence="2" type="ORF">BUL40_10540</name>
</gene>
<comment type="caution">
    <text evidence="2">The sequence shown here is derived from an EMBL/GenBank/DDBJ whole genome shotgun (WGS) entry which is preliminary data.</text>
</comment>
<accession>A0A1V6LQS1</accession>
<proteinExistence type="predicted"/>
<dbReference type="AlphaFoldDB" id="A0A1V6LQS1"/>
<organism evidence="2 3">
    <name type="scientific">Croceivirga radicis</name>
    <dbReference type="NCBI Taxonomy" id="1929488"/>
    <lineage>
        <taxon>Bacteria</taxon>
        <taxon>Pseudomonadati</taxon>
        <taxon>Bacteroidota</taxon>
        <taxon>Flavobacteriia</taxon>
        <taxon>Flavobacteriales</taxon>
        <taxon>Flavobacteriaceae</taxon>
        <taxon>Croceivirga</taxon>
    </lineage>
</organism>
<evidence type="ECO:0000256" key="1">
    <source>
        <dbReference type="SAM" id="SignalP"/>
    </source>
</evidence>
<dbReference type="Proteomes" id="UP000191680">
    <property type="component" value="Unassembled WGS sequence"/>
</dbReference>
<dbReference type="InterPro" id="IPR019861">
    <property type="entry name" value="PorP/SprF_Bacteroidetes"/>
</dbReference>
<dbReference type="RefSeq" id="WP_080319231.1">
    <property type="nucleotide sequence ID" value="NZ_MTBC01000006.1"/>
</dbReference>
<dbReference type="NCBIfam" id="TIGR03519">
    <property type="entry name" value="T9SS_PorP_fam"/>
    <property type="match status" value="1"/>
</dbReference>
<dbReference type="EMBL" id="MTBC01000006">
    <property type="protein sequence ID" value="OQD42550.1"/>
    <property type="molecule type" value="Genomic_DNA"/>
</dbReference>
<name>A0A1V6LQS1_9FLAO</name>
<protein>
    <recommendedName>
        <fullName evidence="4">Type IX secretion system membrane protein PorP/SprF</fullName>
    </recommendedName>
</protein>
<evidence type="ECO:0000313" key="2">
    <source>
        <dbReference type="EMBL" id="OQD42550.1"/>
    </source>
</evidence>
<feature type="signal peptide" evidence="1">
    <location>
        <begin position="1"/>
        <end position="22"/>
    </location>
</feature>
<sequence>MNQIKKLLYLGLLMAGTHFSFCQQTPVFAEYNVNPFLINPAYSGSFNGTEAVLSNSGFGSEIQNTPKNLSFSFTAPLQQGKMGLGAAVISDEIGVTKATQGFAAFSYKLFFDWKKNRPYWQVFERTVLSFGVTAGVLSYNEDLLSLQIQNDANFSENINETLPMAGLGFLFGHENFFAGISAPNILGDTFANSQNLNLTRPIYGYLGYHFITNKYDPTYIMKPSVLLKHEAGAPFQVDANISVSYKNVLEVGAGFRSSSSLNLFAGLYAFKNFRVLYNYSSANANSPLGNFHGIVLNYRGGRGFAFN</sequence>
<keyword evidence="3" id="KW-1185">Reference proteome</keyword>
<keyword evidence="1" id="KW-0732">Signal</keyword>
<dbReference type="Pfam" id="PF11751">
    <property type="entry name" value="PorP_SprF"/>
    <property type="match status" value="1"/>
</dbReference>
<dbReference type="OrthoDB" id="1172751at2"/>